<keyword evidence="2 5" id="KW-0489">Methyltransferase</keyword>
<evidence type="ECO:0000259" key="7">
    <source>
        <dbReference type="Pfam" id="PF00303"/>
    </source>
</evidence>
<dbReference type="GO" id="GO:0004799">
    <property type="term" value="F:thymidylate synthase activity"/>
    <property type="evidence" value="ECO:0007669"/>
    <property type="project" value="UniProtKB-UniRule"/>
</dbReference>
<feature type="binding site" description="in other chain" evidence="5">
    <location>
        <begin position="243"/>
        <end position="245"/>
    </location>
    <ligand>
        <name>dUMP</name>
        <dbReference type="ChEBI" id="CHEBI:246422"/>
        <note>ligand shared between dimeric partners</note>
    </ligand>
</feature>
<feature type="binding site" evidence="5">
    <location>
        <position position="299"/>
    </location>
    <ligand>
        <name>(6R)-5,10-methylene-5,6,7,8-tetrahydrofolate</name>
        <dbReference type="ChEBI" id="CHEBI:15636"/>
    </ligand>
</feature>
<dbReference type="InterPro" id="IPR000398">
    <property type="entry name" value="Thymidylate_synthase"/>
</dbReference>
<keyword evidence="4 5" id="KW-0545">Nucleotide biosynthesis</keyword>
<comment type="catalytic activity">
    <reaction evidence="5">
        <text>dUMP + (6R)-5,10-methylene-5,6,7,8-tetrahydrofolate = 7,8-dihydrofolate + dTMP</text>
        <dbReference type="Rhea" id="RHEA:12104"/>
        <dbReference type="ChEBI" id="CHEBI:15636"/>
        <dbReference type="ChEBI" id="CHEBI:57451"/>
        <dbReference type="ChEBI" id="CHEBI:63528"/>
        <dbReference type="ChEBI" id="CHEBI:246422"/>
        <dbReference type="EC" id="2.1.1.45"/>
    </reaction>
</comment>
<feature type="domain" description="Thymidylate synthase/dCMP hydroxymethylase" evidence="7">
    <location>
        <begin position="8"/>
        <end position="300"/>
    </location>
</feature>
<reference evidence="8" key="1">
    <citation type="submission" date="2020-09" db="EMBL/GenBank/DDBJ databases">
        <title>Bosea spartocytisi sp. nov. a root nodule endophyte of Spartocytisus supranubius in the high mountain ecosystem fo the Teide National Park (Canary Islands, Spain).</title>
        <authorList>
            <person name="Pulido-Suarez L."/>
            <person name="Peix A."/>
            <person name="Igual J.M."/>
            <person name="Socas-Perez N."/>
            <person name="Velazquez E."/>
            <person name="Flores-Felix J.D."/>
            <person name="Leon-Barrios M."/>
        </authorList>
    </citation>
    <scope>NUCLEOTIDE SEQUENCE</scope>
    <source>
        <strain evidence="8">SSUT16</strain>
    </source>
</reference>
<name>A0A927I0X3_9HYPH</name>
<comment type="subcellular location">
    <subcellularLocation>
        <location evidence="5">Cytoplasm</location>
    </subcellularLocation>
</comment>
<comment type="caution">
    <text evidence="8">The sequence shown here is derived from an EMBL/GenBank/DDBJ whole genome shotgun (WGS) entry which is preliminary data.</text>
</comment>
<dbReference type="InterPro" id="IPR045097">
    <property type="entry name" value="Thymidate_synth/dCMP_Mease"/>
</dbReference>
<comment type="pathway">
    <text evidence="5">Pyrimidine metabolism; dTTP biosynthesis.</text>
</comment>
<comment type="caution">
    <text evidence="5">Lacks conserved residue(s) required for the propagation of feature annotation.</text>
</comment>
<gene>
    <name evidence="5" type="primary">thyA</name>
    <name evidence="8" type="ORF">IED13_09075</name>
</gene>
<protein>
    <recommendedName>
        <fullName evidence="1 5">Thymidylate synthase</fullName>
        <shortName evidence="5">TS</shortName>
        <shortName evidence="5">TSase</shortName>
        <ecNumber evidence="1 5">2.1.1.45</ecNumber>
    </recommendedName>
</protein>
<dbReference type="HAMAP" id="MF_00008">
    <property type="entry name" value="Thymidy_synth_bact"/>
    <property type="match status" value="1"/>
</dbReference>
<proteinExistence type="inferred from homology"/>
<dbReference type="RefSeq" id="WP_113252455.1">
    <property type="nucleotide sequence ID" value="NZ_JACXWY010000004.1"/>
</dbReference>
<dbReference type="GO" id="GO:0006235">
    <property type="term" value="P:dTTP biosynthetic process"/>
    <property type="evidence" value="ECO:0007669"/>
    <property type="project" value="UniProtKB-UniRule"/>
</dbReference>
<dbReference type="EC" id="2.1.1.45" evidence="1 5"/>
<dbReference type="SUPFAM" id="SSF55831">
    <property type="entry name" value="Thymidylate synthase/dCMP hydroxymethylase"/>
    <property type="match status" value="1"/>
</dbReference>
<evidence type="ECO:0000256" key="6">
    <source>
        <dbReference type="PROSITE-ProRule" id="PRU10016"/>
    </source>
</evidence>
<feature type="active site" description="Nucleophile" evidence="5">
    <location>
        <position position="181"/>
    </location>
</feature>
<evidence type="ECO:0000256" key="1">
    <source>
        <dbReference type="ARBA" id="ARBA00011947"/>
    </source>
</evidence>
<comment type="subunit">
    <text evidence="5">Homodimer.</text>
</comment>
<dbReference type="PANTHER" id="PTHR11548:SF1">
    <property type="entry name" value="THYMIDYLATE SYNTHASE 1"/>
    <property type="match status" value="1"/>
</dbReference>
<dbReference type="EMBL" id="JACXWY010000004">
    <property type="protein sequence ID" value="MBD3845848.1"/>
    <property type="molecule type" value="Genomic_DNA"/>
</dbReference>
<keyword evidence="9" id="KW-1185">Reference proteome</keyword>
<keyword evidence="3 5" id="KW-0808">Transferase</keyword>
<dbReference type="PROSITE" id="PS00091">
    <property type="entry name" value="THYMIDYLATE_SYNTHASE"/>
    <property type="match status" value="1"/>
</dbReference>
<feature type="binding site" description="in other chain" evidence="5">
    <location>
        <begin position="202"/>
        <end position="205"/>
    </location>
    <ligand>
        <name>dUMP</name>
        <dbReference type="ChEBI" id="CHEBI:246422"/>
        <note>ligand shared between dimeric partners</note>
    </ligand>
</feature>
<dbReference type="InterPro" id="IPR020940">
    <property type="entry name" value="Thymidylate_synthase_AS"/>
</dbReference>
<feature type="active site" evidence="6">
    <location>
        <position position="181"/>
    </location>
</feature>
<organism evidence="8 9">
    <name type="scientific">Bosea spartocytisi</name>
    <dbReference type="NCBI Taxonomy" id="2773451"/>
    <lineage>
        <taxon>Bacteria</taxon>
        <taxon>Pseudomonadati</taxon>
        <taxon>Pseudomonadota</taxon>
        <taxon>Alphaproteobacteria</taxon>
        <taxon>Hyphomicrobiales</taxon>
        <taxon>Boseaceae</taxon>
        <taxon>Bosea</taxon>
    </lineage>
</organism>
<dbReference type="PANTHER" id="PTHR11548">
    <property type="entry name" value="THYMIDYLATE SYNTHASE 1"/>
    <property type="match status" value="1"/>
</dbReference>
<dbReference type="Gene3D" id="3.30.572.10">
    <property type="entry name" value="Thymidylate synthase/dCMP hydroxymethylase domain"/>
    <property type="match status" value="1"/>
</dbReference>
<dbReference type="Proteomes" id="UP000619295">
    <property type="component" value="Unassembled WGS sequence"/>
</dbReference>
<evidence type="ECO:0000313" key="9">
    <source>
        <dbReference type="Proteomes" id="UP000619295"/>
    </source>
</evidence>
<sequence>MSRRHPEHQYLDLLSDVLERGDERLDRTGVGTRSIFGAMARFDLSDGTVPILTTKRVYWKTAVKEMLWFLTGQTNIQPLVRENVRIWTDWPLATYRRETGEEIGQAEFEKRIAEDDDFAARWGELGPVYGKQWRRWLGADGREHDQIKDLIDTLRSNPSSRRMLFHGWNVAELGQMALPPCHMVYQYHVTSDGRLNSLCFQRSADLLLGVGFNWVNCCALQLMIAQQAGLKLGDFVWFGGDVHLYLNHLDQAREQLSRDPRPFPKMRLTRHAASIDDYRIEDFEVEGYSPHAAIKADVAV</sequence>
<dbReference type="InterPro" id="IPR023451">
    <property type="entry name" value="Thymidate_synth/dCMP_Mease_dom"/>
</dbReference>
<evidence type="ECO:0000256" key="5">
    <source>
        <dbReference type="HAMAP-Rule" id="MF_00008"/>
    </source>
</evidence>
<dbReference type="GO" id="GO:0006231">
    <property type="term" value="P:dTMP biosynthetic process"/>
    <property type="evidence" value="ECO:0007669"/>
    <property type="project" value="UniProtKB-UniRule"/>
</dbReference>
<dbReference type="GO" id="GO:0032259">
    <property type="term" value="P:methylation"/>
    <property type="evidence" value="ECO:0007669"/>
    <property type="project" value="UniProtKB-KW"/>
</dbReference>
<keyword evidence="5" id="KW-0963">Cytoplasm</keyword>
<accession>A0A927I0X3</accession>
<dbReference type="Pfam" id="PF00303">
    <property type="entry name" value="Thymidylat_synt"/>
    <property type="match status" value="1"/>
</dbReference>
<comment type="similarity">
    <text evidence="5">Belongs to the thymidylate synthase family. Bacterial-type ThyA subfamily.</text>
</comment>
<comment type="function">
    <text evidence="5">Catalyzes the reductive methylation of 2'-deoxyuridine-5'-monophosphate (dUMP) to 2'-deoxythymidine-5'-monophosphate (dTMP) while utilizing 5,10-methylenetetrahydrofolate (mTHF) as the methyl donor and reductant in the reaction, yielding dihydrofolate (DHF) as a by-product. This enzymatic reaction provides an intracellular de novo source of dTMP, an essential precursor for DNA biosynthesis.</text>
</comment>
<dbReference type="GO" id="GO:0005829">
    <property type="term" value="C:cytosol"/>
    <property type="evidence" value="ECO:0007669"/>
    <property type="project" value="TreeGrafter"/>
</dbReference>
<evidence type="ECO:0000313" key="8">
    <source>
        <dbReference type="EMBL" id="MBD3845848.1"/>
    </source>
</evidence>
<feature type="binding site" description="in other chain" evidence="5">
    <location>
        <position position="27"/>
    </location>
    <ligand>
        <name>dUMP</name>
        <dbReference type="ChEBI" id="CHEBI:246422"/>
        <note>ligand shared between dimeric partners</note>
    </ligand>
</feature>
<evidence type="ECO:0000256" key="2">
    <source>
        <dbReference type="ARBA" id="ARBA00022603"/>
    </source>
</evidence>
<dbReference type="PRINTS" id="PR00108">
    <property type="entry name" value="THYMDSNTHASE"/>
</dbReference>
<feature type="binding site" evidence="5">
    <location>
        <position position="205"/>
    </location>
    <ligand>
        <name>(6R)-5,10-methylene-5,6,7,8-tetrahydrofolate</name>
        <dbReference type="ChEBI" id="CHEBI:15636"/>
    </ligand>
</feature>
<feature type="binding site" evidence="5">
    <location>
        <begin position="161"/>
        <end position="162"/>
    </location>
    <ligand>
        <name>dUMP</name>
        <dbReference type="ChEBI" id="CHEBI:246422"/>
        <note>ligand shared between dimeric partners</note>
    </ligand>
</feature>
<dbReference type="InterPro" id="IPR036926">
    <property type="entry name" value="Thymidate_synth/dCMP_Mease_sf"/>
</dbReference>
<evidence type="ECO:0000256" key="3">
    <source>
        <dbReference type="ARBA" id="ARBA00022679"/>
    </source>
</evidence>
<dbReference type="CDD" id="cd00351">
    <property type="entry name" value="TS_Pyrimidine_HMase"/>
    <property type="match status" value="1"/>
</dbReference>
<feature type="binding site" description="in other chain" evidence="5">
    <location>
        <position position="213"/>
    </location>
    <ligand>
        <name>dUMP</name>
        <dbReference type="ChEBI" id="CHEBI:246422"/>
        <note>ligand shared between dimeric partners</note>
    </ligand>
</feature>
<evidence type="ECO:0000256" key="4">
    <source>
        <dbReference type="ARBA" id="ARBA00022727"/>
    </source>
</evidence>
<dbReference type="NCBIfam" id="NF002497">
    <property type="entry name" value="PRK01827.1-3"/>
    <property type="match status" value="1"/>
</dbReference>
<dbReference type="NCBIfam" id="TIGR03284">
    <property type="entry name" value="thym_sym"/>
    <property type="match status" value="1"/>
</dbReference>
<dbReference type="AlphaFoldDB" id="A0A927I0X3"/>